<reference evidence="1" key="1">
    <citation type="journal article" date="2021" name="Proc. Natl. Acad. Sci. U.S.A.">
        <title>A Catalog of Tens of Thousands of Viruses from Human Metagenomes Reveals Hidden Associations with Chronic Diseases.</title>
        <authorList>
            <person name="Tisza M.J."/>
            <person name="Buck C.B."/>
        </authorList>
    </citation>
    <scope>NUCLEOTIDE SEQUENCE</scope>
    <source>
        <strain evidence="1">Ctoic9</strain>
    </source>
</reference>
<protein>
    <submittedName>
        <fullName evidence="1">Uncharacterized protein</fullName>
    </submittedName>
</protein>
<sequence>MLYLCSTKVRGKRPTFWTMIGIVPTIKRKGAKP</sequence>
<accession>A0A8S5QAS7</accession>
<dbReference type="EMBL" id="BK015608">
    <property type="protein sequence ID" value="DAE15620.1"/>
    <property type="molecule type" value="Genomic_DNA"/>
</dbReference>
<organism evidence="1">
    <name type="scientific">Siphoviridae sp. ctoic9</name>
    <dbReference type="NCBI Taxonomy" id="2825671"/>
    <lineage>
        <taxon>Viruses</taxon>
        <taxon>Duplodnaviria</taxon>
        <taxon>Heunggongvirae</taxon>
        <taxon>Uroviricota</taxon>
        <taxon>Caudoviricetes</taxon>
    </lineage>
</organism>
<evidence type="ECO:0000313" key="1">
    <source>
        <dbReference type="EMBL" id="DAE15620.1"/>
    </source>
</evidence>
<proteinExistence type="predicted"/>
<name>A0A8S5QAS7_9CAUD</name>